<accession>A0A1H5DTB2</accession>
<sequence>MADDSTLLRAVRSLKPDVPPVDEAESRALLNQVNARIAASAATADEVAELTPRQPPVAARRMLAGAAAAALLAVGVVTLTDDGGAPAYADWSPVPTELRPAEMDEITSICPDQFFGAPEDQDAPEVTPVLAERRGEHQILLSASEAGAYQYCVLLPDPGSDLGYRPHIESFDPGTSAPPQPSDSTGVYSAFTGEPWAPSPDHGAMTVFLGTVGEDVDAVELHTENGSFAEASVMEGWFLVWFPDAVQLSDTATVTTDDGDEVEVTIEGPGS</sequence>
<dbReference type="Proteomes" id="UP000199220">
    <property type="component" value="Unassembled WGS sequence"/>
</dbReference>
<dbReference type="STRING" id="648782.SAMN04488554_0786"/>
<feature type="region of interest" description="Disordered" evidence="1">
    <location>
        <begin position="169"/>
        <end position="190"/>
    </location>
</feature>
<dbReference type="RefSeq" id="WP_089771775.1">
    <property type="nucleotide sequence ID" value="NZ_FNTX01000001.1"/>
</dbReference>
<protein>
    <submittedName>
        <fullName evidence="2">Uncharacterized protein</fullName>
    </submittedName>
</protein>
<dbReference type="AlphaFoldDB" id="A0A1H5DTB2"/>
<dbReference type="OrthoDB" id="5146374at2"/>
<evidence type="ECO:0000313" key="2">
    <source>
        <dbReference type="EMBL" id="SED82103.1"/>
    </source>
</evidence>
<organism evidence="2 3">
    <name type="scientific">Ruania alba</name>
    <dbReference type="NCBI Taxonomy" id="648782"/>
    <lineage>
        <taxon>Bacteria</taxon>
        <taxon>Bacillati</taxon>
        <taxon>Actinomycetota</taxon>
        <taxon>Actinomycetes</taxon>
        <taxon>Micrococcales</taxon>
        <taxon>Ruaniaceae</taxon>
        <taxon>Ruania</taxon>
    </lineage>
</organism>
<evidence type="ECO:0000256" key="1">
    <source>
        <dbReference type="SAM" id="MobiDB-lite"/>
    </source>
</evidence>
<dbReference type="EMBL" id="FNTX01000001">
    <property type="protein sequence ID" value="SED82103.1"/>
    <property type="molecule type" value="Genomic_DNA"/>
</dbReference>
<proteinExistence type="predicted"/>
<reference evidence="3" key="1">
    <citation type="submission" date="2016-10" db="EMBL/GenBank/DDBJ databases">
        <authorList>
            <person name="Varghese N."/>
            <person name="Submissions S."/>
        </authorList>
    </citation>
    <scope>NUCLEOTIDE SEQUENCE [LARGE SCALE GENOMIC DNA]</scope>
    <source>
        <strain evidence="3">DSM 21368</strain>
    </source>
</reference>
<name>A0A1H5DTB2_9MICO</name>
<gene>
    <name evidence="2" type="ORF">SAMN04488554_0786</name>
</gene>
<keyword evidence="3" id="KW-1185">Reference proteome</keyword>
<evidence type="ECO:0000313" key="3">
    <source>
        <dbReference type="Proteomes" id="UP000199220"/>
    </source>
</evidence>